<dbReference type="EMBL" id="JACHXK010000006">
    <property type="protein sequence ID" value="MBB3111219.1"/>
    <property type="molecule type" value="Genomic_DNA"/>
</dbReference>
<dbReference type="AlphaFoldDB" id="A0A7W5AZA6"/>
<sequence>MPKEMIPLPFKRHIHSGKISAEVFQRDKPSVKEEAALYVKRKALDNITDEFGSEVLENEDADVSLSNVTIRFSEEPMTHEEGFFKKKLIDSKKLIAEAEADILIED</sequence>
<name>A0A7W5AZA6_9BACL</name>
<dbReference type="RefSeq" id="WP_183601078.1">
    <property type="nucleotide sequence ID" value="NZ_JACHXK010000006.1"/>
</dbReference>
<comment type="caution">
    <text evidence="1">The sequence shown here is derived from an EMBL/GenBank/DDBJ whole genome shotgun (WGS) entry which is preliminary data.</text>
</comment>
<evidence type="ECO:0000313" key="2">
    <source>
        <dbReference type="Proteomes" id="UP000570361"/>
    </source>
</evidence>
<proteinExistence type="predicted"/>
<accession>A0A7W5AZA6</accession>
<evidence type="ECO:0000313" key="1">
    <source>
        <dbReference type="EMBL" id="MBB3111219.1"/>
    </source>
</evidence>
<protein>
    <submittedName>
        <fullName evidence="1">Uncharacterized protein</fullName>
    </submittedName>
</protein>
<reference evidence="1 2" key="1">
    <citation type="submission" date="2020-08" db="EMBL/GenBank/DDBJ databases">
        <title>Genomic Encyclopedia of Type Strains, Phase III (KMG-III): the genomes of soil and plant-associated and newly described type strains.</title>
        <authorList>
            <person name="Whitman W."/>
        </authorList>
    </citation>
    <scope>NUCLEOTIDE SEQUENCE [LARGE SCALE GENOMIC DNA]</scope>
    <source>
        <strain evidence="1 2">CECT 5862</strain>
    </source>
</reference>
<organism evidence="1 2">
    <name type="scientific">Paenibacillus phyllosphaerae</name>
    <dbReference type="NCBI Taxonomy" id="274593"/>
    <lineage>
        <taxon>Bacteria</taxon>
        <taxon>Bacillati</taxon>
        <taxon>Bacillota</taxon>
        <taxon>Bacilli</taxon>
        <taxon>Bacillales</taxon>
        <taxon>Paenibacillaceae</taxon>
        <taxon>Paenibacillus</taxon>
    </lineage>
</organism>
<keyword evidence="2" id="KW-1185">Reference proteome</keyword>
<dbReference type="Proteomes" id="UP000570361">
    <property type="component" value="Unassembled WGS sequence"/>
</dbReference>
<gene>
    <name evidence="1" type="ORF">FHS18_003287</name>
</gene>